<evidence type="ECO:0000313" key="8">
    <source>
        <dbReference type="Proteomes" id="UP001497453"/>
    </source>
</evidence>
<evidence type="ECO:0000313" key="7">
    <source>
        <dbReference type="EMBL" id="CAL1702477.1"/>
    </source>
</evidence>
<dbReference type="InterPro" id="IPR001245">
    <property type="entry name" value="Ser-Thr/Tyr_kinase_cat_dom"/>
</dbReference>
<protein>
    <recommendedName>
        <fullName evidence="6">Protein kinase domain-containing protein</fullName>
    </recommendedName>
</protein>
<evidence type="ECO:0000256" key="4">
    <source>
        <dbReference type="ARBA" id="ARBA00022840"/>
    </source>
</evidence>
<dbReference type="Pfam" id="PF07714">
    <property type="entry name" value="PK_Tyr_Ser-Thr"/>
    <property type="match status" value="1"/>
</dbReference>
<feature type="compositionally biased region" description="Basic and acidic residues" evidence="5">
    <location>
        <begin position="500"/>
        <end position="509"/>
    </location>
</feature>
<keyword evidence="1" id="KW-0808">Transferase</keyword>
<keyword evidence="4" id="KW-0067">ATP-binding</keyword>
<dbReference type="InterPro" id="IPR000719">
    <property type="entry name" value="Prot_kinase_dom"/>
</dbReference>
<dbReference type="Gene3D" id="1.10.510.10">
    <property type="entry name" value="Transferase(Phosphotransferase) domain 1"/>
    <property type="match status" value="1"/>
</dbReference>
<sequence length="536" mass="60778">MTVESRRRSWRLTSSNIIESNAVYQQLDVRVVGEHIKAISAVSLESHEPVPTLRQPPSFQLLCPPALINSVHWHTIMDSETRLREARAIVEQLRSLPRQNRERYISRLVENALASHNTRRILLSLRGGTAAQIMQGMLQVLEGGSLALMSERFLLRRLLLNLSRLSGTLPPSLFINDVHCPDIHATTGGGFADIFRATYRNAPVAMKRIRVFRNDEDYERKYTGLCREALVWQIMKHRHILPFLGVDRNTFRPHYCLVSPWAELGNINECMKWLIKQGKNIPAKRWLHEIALGLQYLHEEKIIHGDLRGANILIHDPDDLEVQLADFGLVQFADPKSESTTQAMSGGTVRWMAPEILDGSKPTFAGDIYAFGCVWLELSTRQPPFAHLLIASQVIMQVAKGTLPPWPTKGIVTSELRGEEWNFIQDCWHGDPLKRPNADYLVNTILDLVLFPRPPVDVEQEYIEPEKQVEDEHYPLAMIDRSVDLLYCLGDASSSSEPSEASHSEDSTRRTPSRTPQEKDSHCNECAEPSELASSN</sequence>
<dbReference type="EMBL" id="OZ037945">
    <property type="protein sequence ID" value="CAL1702477.1"/>
    <property type="molecule type" value="Genomic_DNA"/>
</dbReference>
<organism evidence="7 8">
    <name type="scientific">Somion occarium</name>
    <dbReference type="NCBI Taxonomy" id="3059160"/>
    <lineage>
        <taxon>Eukaryota</taxon>
        <taxon>Fungi</taxon>
        <taxon>Dikarya</taxon>
        <taxon>Basidiomycota</taxon>
        <taxon>Agaricomycotina</taxon>
        <taxon>Agaricomycetes</taxon>
        <taxon>Polyporales</taxon>
        <taxon>Cerrenaceae</taxon>
        <taxon>Somion</taxon>
    </lineage>
</organism>
<dbReference type="InterPro" id="IPR011009">
    <property type="entry name" value="Kinase-like_dom_sf"/>
</dbReference>
<name>A0ABP1D7J8_9APHY</name>
<accession>A0ABP1D7J8</accession>
<dbReference type="InterPro" id="IPR008266">
    <property type="entry name" value="Tyr_kinase_AS"/>
</dbReference>
<dbReference type="SUPFAM" id="SSF56112">
    <property type="entry name" value="Protein kinase-like (PK-like)"/>
    <property type="match status" value="1"/>
</dbReference>
<evidence type="ECO:0000259" key="6">
    <source>
        <dbReference type="PROSITE" id="PS50011"/>
    </source>
</evidence>
<evidence type="ECO:0000256" key="2">
    <source>
        <dbReference type="ARBA" id="ARBA00022741"/>
    </source>
</evidence>
<keyword evidence="2" id="KW-0547">Nucleotide-binding</keyword>
<dbReference type="InterPro" id="IPR051681">
    <property type="entry name" value="Ser/Thr_Kinases-Pseudokinases"/>
</dbReference>
<keyword evidence="3" id="KW-0418">Kinase</keyword>
<proteinExistence type="predicted"/>
<evidence type="ECO:0000256" key="1">
    <source>
        <dbReference type="ARBA" id="ARBA00022679"/>
    </source>
</evidence>
<evidence type="ECO:0000256" key="3">
    <source>
        <dbReference type="ARBA" id="ARBA00022777"/>
    </source>
</evidence>
<dbReference type="PANTHER" id="PTHR44329:SF288">
    <property type="entry name" value="MITOGEN-ACTIVATED PROTEIN KINASE KINASE KINASE 20"/>
    <property type="match status" value="1"/>
</dbReference>
<reference evidence="8" key="1">
    <citation type="submission" date="2024-04" db="EMBL/GenBank/DDBJ databases">
        <authorList>
            <person name="Shaw F."/>
            <person name="Minotto A."/>
        </authorList>
    </citation>
    <scope>NUCLEOTIDE SEQUENCE [LARGE SCALE GENOMIC DNA]</scope>
</reference>
<dbReference type="PROSITE" id="PS00109">
    <property type="entry name" value="PROTEIN_KINASE_TYR"/>
    <property type="match status" value="1"/>
</dbReference>
<gene>
    <name evidence="7" type="ORF">GFSPODELE1_LOCUS4061</name>
</gene>
<keyword evidence="8" id="KW-1185">Reference proteome</keyword>
<dbReference type="Proteomes" id="UP001497453">
    <property type="component" value="Chromosome 2"/>
</dbReference>
<evidence type="ECO:0000256" key="5">
    <source>
        <dbReference type="SAM" id="MobiDB-lite"/>
    </source>
</evidence>
<dbReference type="PANTHER" id="PTHR44329">
    <property type="entry name" value="SERINE/THREONINE-PROTEIN KINASE TNNI3K-RELATED"/>
    <property type="match status" value="1"/>
</dbReference>
<feature type="domain" description="Protein kinase" evidence="6">
    <location>
        <begin position="180"/>
        <end position="450"/>
    </location>
</feature>
<feature type="compositionally biased region" description="Basic and acidic residues" evidence="5">
    <location>
        <begin position="516"/>
        <end position="525"/>
    </location>
</feature>
<dbReference type="PROSITE" id="PS50011">
    <property type="entry name" value="PROTEIN_KINASE_DOM"/>
    <property type="match status" value="1"/>
</dbReference>
<feature type="region of interest" description="Disordered" evidence="5">
    <location>
        <begin position="492"/>
        <end position="536"/>
    </location>
</feature>